<dbReference type="PANTHER" id="PTHR30055">
    <property type="entry name" value="HTH-TYPE TRANSCRIPTIONAL REGULATOR RUTR"/>
    <property type="match status" value="1"/>
</dbReference>
<evidence type="ECO:0000256" key="2">
    <source>
        <dbReference type="ARBA" id="ARBA00023125"/>
    </source>
</evidence>
<dbReference type="PROSITE" id="PS01081">
    <property type="entry name" value="HTH_TETR_1"/>
    <property type="match status" value="1"/>
</dbReference>
<keyword evidence="8" id="KW-1185">Reference proteome</keyword>
<accession>A0A1I5TGQ8</accession>
<feature type="domain" description="HTH tetR-type" evidence="6">
    <location>
        <begin position="13"/>
        <end position="73"/>
    </location>
</feature>
<dbReference type="GO" id="GO:0000976">
    <property type="term" value="F:transcription cis-regulatory region binding"/>
    <property type="evidence" value="ECO:0007669"/>
    <property type="project" value="TreeGrafter"/>
</dbReference>
<dbReference type="SUPFAM" id="SSF46689">
    <property type="entry name" value="Homeodomain-like"/>
    <property type="match status" value="1"/>
</dbReference>
<gene>
    <name evidence="7" type="ORF">SAMN05421810_103500</name>
</gene>
<dbReference type="GO" id="GO:0003700">
    <property type="term" value="F:DNA-binding transcription factor activity"/>
    <property type="evidence" value="ECO:0007669"/>
    <property type="project" value="TreeGrafter"/>
</dbReference>
<protein>
    <submittedName>
        <fullName evidence="7">DNA-binding transcriptional regulator, AcrR family</fullName>
    </submittedName>
</protein>
<dbReference type="Gene3D" id="1.10.357.10">
    <property type="entry name" value="Tetracycline Repressor, domain 2"/>
    <property type="match status" value="1"/>
</dbReference>
<evidence type="ECO:0000256" key="4">
    <source>
        <dbReference type="PROSITE-ProRule" id="PRU00335"/>
    </source>
</evidence>
<keyword evidence="1" id="KW-0805">Transcription regulation</keyword>
<keyword evidence="3" id="KW-0804">Transcription</keyword>
<name>A0A1I5TGQ8_9PSEU</name>
<evidence type="ECO:0000256" key="3">
    <source>
        <dbReference type="ARBA" id="ARBA00023163"/>
    </source>
</evidence>
<keyword evidence="2 4" id="KW-0238">DNA-binding</keyword>
<dbReference type="AlphaFoldDB" id="A0A1I5TGQ8"/>
<dbReference type="Pfam" id="PF00440">
    <property type="entry name" value="TetR_N"/>
    <property type="match status" value="1"/>
</dbReference>
<dbReference type="InterPro" id="IPR023772">
    <property type="entry name" value="DNA-bd_HTH_TetR-type_CS"/>
</dbReference>
<evidence type="ECO:0000259" key="6">
    <source>
        <dbReference type="PROSITE" id="PS50977"/>
    </source>
</evidence>
<sequence>MSSFQDTRPRGRDEVMSAVERATVELLAERGPAAVSIRDIAQRAEINHALVHRHFGTKDELLRTVLRRRSRAIGEAAATLPELGVPAALRLLDQYPYYWRALARTVLDTPDLFGRPDAPGESGEPAEPHGPGHPGELGEPTGFPAAAMFLDLLAGGEPAEGHREAAAVTGALVLGWLLFGDHLARAVGLPDAEGLRSRVSAAAEQLIGRRPPVERSGPPRR</sequence>
<reference evidence="8" key="1">
    <citation type="submission" date="2016-10" db="EMBL/GenBank/DDBJ databases">
        <authorList>
            <person name="Varghese N."/>
            <person name="Submissions S."/>
        </authorList>
    </citation>
    <scope>NUCLEOTIDE SEQUENCE [LARGE SCALE GENOMIC DNA]</scope>
    <source>
        <strain evidence="8">CGMCC 4.5579</strain>
    </source>
</reference>
<dbReference type="Proteomes" id="UP000198727">
    <property type="component" value="Unassembled WGS sequence"/>
</dbReference>
<dbReference type="PRINTS" id="PR00455">
    <property type="entry name" value="HTHTETR"/>
</dbReference>
<feature type="DNA-binding region" description="H-T-H motif" evidence="4">
    <location>
        <begin position="36"/>
        <end position="55"/>
    </location>
</feature>
<evidence type="ECO:0000313" key="8">
    <source>
        <dbReference type="Proteomes" id="UP000198727"/>
    </source>
</evidence>
<dbReference type="EMBL" id="FOWW01000003">
    <property type="protein sequence ID" value="SFP81586.1"/>
    <property type="molecule type" value="Genomic_DNA"/>
</dbReference>
<proteinExistence type="predicted"/>
<feature type="region of interest" description="Disordered" evidence="5">
    <location>
        <begin position="112"/>
        <end position="141"/>
    </location>
</feature>
<evidence type="ECO:0000256" key="5">
    <source>
        <dbReference type="SAM" id="MobiDB-lite"/>
    </source>
</evidence>
<organism evidence="7 8">
    <name type="scientific">Amycolatopsis arida</name>
    <dbReference type="NCBI Taxonomy" id="587909"/>
    <lineage>
        <taxon>Bacteria</taxon>
        <taxon>Bacillati</taxon>
        <taxon>Actinomycetota</taxon>
        <taxon>Actinomycetes</taxon>
        <taxon>Pseudonocardiales</taxon>
        <taxon>Pseudonocardiaceae</taxon>
        <taxon>Amycolatopsis</taxon>
    </lineage>
</organism>
<dbReference type="PROSITE" id="PS50977">
    <property type="entry name" value="HTH_TETR_2"/>
    <property type="match status" value="1"/>
</dbReference>
<dbReference type="PANTHER" id="PTHR30055:SF234">
    <property type="entry name" value="HTH-TYPE TRANSCRIPTIONAL REGULATOR BETI"/>
    <property type="match status" value="1"/>
</dbReference>
<dbReference type="OrthoDB" id="3210235at2"/>
<dbReference type="STRING" id="587909.SAMN05421810_103500"/>
<dbReference type="InterPro" id="IPR001647">
    <property type="entry name" value="HTH_TetR"/>
</dbReference>
<dbReference type="RefSeq" id="WP_092530117.1">
    <property type="nucleotide sequence ID" value="NZ_FOWW01000003.1"/>
</dbReference>
<dbReference type="InterPro" id="IPR050109">
    <property type="entry name" value="HTH-type_TetR-like_transc_reg"/>
</dbReference>
<feature type="compositionally biased region" description="Low complexity" evidence="5">
    <location>
        <begin position="116"/>
        <end position="125"/>
    </location>
</feature>
<evidence type="ECO:0000256" key="1">
    <source>
        <dbReference type="ARBA" id="ARBA00023015"/>
    </source>
</evidence>
<evidence type="ECO:0000313" key="7">
    <source>
        <dbReference type="EMBL" id="SFP81586.1"/>
    </source>
</evidence>
<dbReference type="InterPro" id="IPR009057">
    <property type="entry name" value="Homeodomain-like_sf"/>
</dbReference>